<dbReference type="KEGG" id="amuc:Pan181_35080"/>
<protein>
    <submittedName>
        <fullName evidence="4">Uncharacterized protein</fullName>
    </submittedName>
</protein>
<reference evidence="4 5" key="1">
    <citation type="submission" date="2019-02" db="EMBL/GenBank/DDBJ databases">
        <title>Deep-cultivation of Planctomycetes and their phenomic and genomic characterization uncovers novel biology.</title>
        <authorList>
            <person name="Wiegand S."/>
            <person name="Jogler M."/>
            <person name="Boedeker C."/>
            <person name="Pinto D."/>
            <person name="Vollmers J."/>
            <person name="Rivas-Marin E."/>
            <person name="Kohn T."/>
            <person name="Peeters S.H."/>
            <person name="Heuer A."/>
            <person name="Rast P."/>
            <person name="Oberbeckmann S."/>
            <person name="Bunk B."/>
            <person name="Jeske O."/>
            <person name="Meyerdierks A."/>
            <person name="Storesund J.E."/>
            <person name="Kallscheuer N."/>
            <person name="Luecker S."/>
            <person name="Lage O.M."/>
            <person name="Pohl T."/>
            <person name="Merkel B.J."/>
            <person name="Hornburger P."/>
            <person name="Mueller R.-W."/>
            <person name="Bruemmer F."/>
            <person name="Labrenz M."/>
            <person name="Spormann A.M."/>
            <person name="Op den Camp H."/>
            <person name="Overmann J."/>
            <person name="Amann R."/>
            <person name="Jetten M.S.M."/>
            <person name="Mascher T."/>
            <person name="Medema M.H."/>
            <person name="Devos D.P."/>
            <person name="Kaster A.-K."/>
            <person name="Ovreas L."/>
            <person name="Rohde M."/>
            <person name="Galperin M.Y."/>
            <person name="Jogler C."/>
        </authorList>
    </citation>
    <scope>NUCLEOTIDE SEQUENCE [LARGE SCALE GENOMIC DNA]</scope>
    <source>
        <strain evidence="4 5">Pan181</strain>
    </source>
</reference>
<evidence type="ECO:0000259" key="3">
    <source>
        <dbReference type="Pfam" id="PF14403"/>
    </source>
</evidence>
<accession>A0A518ARE4</accession>
<feature type="region of interest" description="Disordered" evidence="1">
    <location>
        <begin position="1"/>
        <end position="21"/>
    </location>
</feature>
<feature type="domain" description="DUF403" evidence="2">
    <location>
        <begin position="527"/>
        <end position="846"/>
    </location>
</feature>
<dbReference type="EMBL" id="CP036278">
    <property type="protein sequence ID" value="QDU57293.1"/>
    <property type="molecule type" value="Genomic_DNA"/>
</dbReference>
<gene>
    <name evidence="4" type="ORF">Pan181_35080</name>
</gene>
<dbReference type="SUPFAM" id="SSF56059">
    <property type="entry name" value="Glutathione synthetase ATP-binding domain-like"/>
    <property type="match status" value="1"/>
</dbReference>
<evidence type="ECO:0000256" key="1">
    <source>
        <dbReference type="SAM" id="MobiDB-lite"/>
    </source>
</evidence>
<evidence type="ECO:0000313" key="5">
    <source>
        <dbReference type="Proteomes" id="UP000315750"/>
    </source>
</evidence>
<dbReference type="OrthoDB" id="9803842at2"/>
<dbReference type="Gene3D" id="3.40.50.11290">
    <property type="match status" value="1"/>
</dbReference>
<dbReference type="InterPro" id="IPR051680">
    <property type="entry name" value="ATP-dep_Glu-Cys_Ligase-2"/>
</dbReference>
<proteinExistence type="predicted"/>
<sequence length="865" mass="96415">MQSQQQSMAGPQPAAVPTASGRGGLFAGYQPHAGRHDELLLASGEVRPTWAKFCSLINPLASGEFTKRWNHSQRLIYENGISYSAYGDLDTSARPWDLDALPLLLDEPEWQQVSAGIAQRALVLQLTLADLLGPQRLLSEGVLPPGMLFGHTGFRLPFHGQAPPNGSFLPFYAVDLGRAPDGRWWVMADRTEAPSGMGFALENRVVISRMLPEAFRGCNVERLAPFFIKFKEKLQSLAPHERENPRIAVYTRGPQHENYFEDAYLARYLGYNLVEGDDLAVRDNTVWLKTLDGLRRIDVLLRRPNSQSCDPLEFSDESQLGVAGLLHSARSGEVAVVNPLGSGLVESPVFMAFLPRLCSFLLKQDLQLPGVASWWCGEPSSLDRVLANLDQYVVISAFRTRGNGHGQEREFNQLPIEKRRELIKANPTKYVAQEKLQLSTTPTWEAGTAKPAHLVLRTFAIESDNNYQVLPGGLARTSAPTGDGLLPVPTSHGSKDAWVQCSQPVEQVSLLATREEPVVIRRTTADLPSRVADNIYWLGRYIERIDAAARQLRTFILRLTSESSVGSDTTARLLLRSLAAQGQIEPGFALDDIRRRLPDIETALPRQVFDRQQPGSLRTQVDSMVHTASLVRDRMSTDSWRIMVHIDQTFCESDPSGSMDLTDMLHLLNSLVADLAAIQGLSVESMTRSHVYRFLDLGRRLERGLQTTELLDSCLVEVANPTQDLMEAVVEIADSLMTYRARYRANVQLPAVIDLLVTDESNPRSIAYQLVTLQQQVEELPGNVRKPSYLPHERLILKMLHSVRMLDVVQVCEAFAMGERQALTELIHSLDRDLQGLSRELSLRYLVHAGPSRRMSTTAPADESE</sequence>
<dbReference type="Gene3D" id="3.30.1490.270">
    <property type="match status" value="1"/>
</dbReference>
<feature type="domain" description="Circularly permuted ATP-grasp type 2" evidence="3">
    <location>
        <begin position="102"/>
        <end position="477"/>
    </location>
</feature>
<evidence type="ECO:0000313" key="4">
    <source>
        <dbReference type="EMBL" id="QDU57293.1"/>
    </source>
</evidence>
<dbReference type="AlphaFoldDB" id="A0A518ARE4"/>
<dbReference type="Pfam" id="PF14403">
    <property type="entry name" value="CP_ATPgrasp_2"/>
    <property type="match status" value="1"/>
</dbReference>
<dbReference type="PANTHER" id="PTHR34595">
    <property type="entry name" value="BLR5612 PROTEIN"/>
    <property type="match status" value="1"/>
</dbReference>
<keyword evidence="5" id="KW-1185">Reference proteome</keyword>
<evidence type="ECO:0000259" key="2">
    <source>
        <dbReference type="Pfam" id="PF04168"/>
    </source>
</evidence>
<dbReference type="InterPro" id="IPR007296">
    <property type="entry name" value="DUF403"/>
</dbReference>
<name>A0A518ARE4_9BACT</name>
<dbReference type="Proteomes" id="UP000315750">
    <property type="component" value="Chromosome"/>
</dbReference>
<dbReference type="InterPro" id="IPR025841">
    <property type="entry name" value="CP_ATPgrasp_2"/>
</dbReference>
<organism evidence="4 5">
    <name type="scientific">Aeoliella mucimassa</name>
    <dbReference type="NCBI Taxonomy" id="2527972"/>
    <lineage>
        <taxon>Bacteria</taxon>
        <taxon>Pseudomonadati</taxon>
        <taxon>Planctomycetota</taxon>
        <taxon>Planctomycetia</taxon>
        <taxon>Pirellulales</taxon>
        <taxon>Lacipirellulaceae</taxon>
        <taxon>Aeoliella</taxon>
    </lineage>
</organism>
<dbReference type="PANTHER" id="PTHR34595:SF2">
    <property type="entry name" value="BLR2978 PROTEIN"/>
    <property type="match status" value="1"/>
</dbReference>
<dbReference type="Pfam" id="PF04168">
    <property type="entry name" value="Alpha-E"/>
    <property type="match status" value="1"/>
</dbReference>